<comment type="caution">
    <text evidence="1">The sequence shown here is derived from an EMBL/GenBank/DDBJ whole genome shotgun (WGS) entry which is preliminary data.</text>
</comment>
<sequence>MKLVKKQIDPDTGR</sequence>
<feature type="non-terminal residue" evidence="1">
    <location>
        <position position="1"/>
    </location>
</feature>
<evidence type="ECO:0000313" key="2">
    <source>
        <dbReference type="Proteomes" id="UP000265618"/>
    </source>
</evidence>
<protein>
    <submittedName>
        <fullName evidence="1">Uncharacterized protein</fullName>
    </submittedName>
</protein>
<gene>
    <name evidence="1" type="ORF">KIPB_014525</name>
</gene>
<proteinExistence type="predicted"/>
<dbReference type="EMBL" id="BDIP01007515">
    <property type="protein sequence ID" value="GCA64518.1"/>
    <property type="molecule type" value="Genomic_DNA"/>
</dbReference>
<organism evidence="1 2">
    <name type="scientific">Kipferlia bialata</name>
    <dbReference type="NCBI Taxonomy" id="797122"/>
    <lineage>
        <taxon>Eukaryota</taxon>
        <taxon>Metamonada</taxon>
        <taxon>Carpediemonas-like organisms</taxon>
        <taxon>Kipferlia</taxon>
    </lineage>
</organism>
<accession>A0A391P001</accession>
<name>A0A391P001_9EUKA</name>
<keyword evidence="2" id="KW-1185">Reference proteome</keyword>
<evidence type="ECO:0000313" key="1">
    <source>
        <dbReference type="EMBL" id="GCA64518.1"/>
    </source>
</evidence>
<dbReference type="Proteomes" id="UP000265618">
    <property type="component" value="Unassembled WGS sequence"/>
</dbReference>
<reference evidence="1 2" key="1">
    <citation type="journal article" date="2018" name="PLoS ONE">
        <title>The draft genome of Kipferlia bialata reveals reductive genome evolution in fornicate parasites.</title>
        <authorList>
            <person name="Tanifuji G."/>
            <person name="Takabayashi S."/>
            <person name="Kume K."/>
            <person name="Takagi M."/>
            <person name="Nakayama T."/>
            <person name="Kamikawa R."/>
            <person name="Inagaki Y."/>
            <person name="Hashimoto T."/>
        </authorList>
    </citation>
    <scope>NUCLEOTIDE SEQUENCE [LARGE SCALE GENOMIC DNA]</scope>
    <source>
        <strain evidence="1">NY0173</strain>
    </source>
</reference>